<organism evidence="3 4">
    <name type="scientific">Galendromus occidentalis</name>
    <name type="common">western predatory mite</name>
    <dbReference type="NCBI Taxonomy" id="34638"/>
    <lineage>
        <taxon>Eukaryota</taxon>
        <taxon>Metazoa</taxon>
        <taxon>Ecdysozoa</taxon>
        <taxon>Arthropoda</taxon>
        <taxon>Chelicerata</taxon>
        <taxon>Arachnida</taxon>
        <taxon>Acari</taxon>
        <taxon>Parasitiformes</taxon>
        <taxon>Mesostigmata</taxon>
        <taxon>Gamasina</taxon>
        <taxon>Phytoseioidea</taxon>
        <taxon>Phytoseiidae</taxon>
        <taxon>Typhlodrominae</taxon>
        <taxon>Galendromus</taxon>
    </lineage>
</organism>
<accession>A0AAJ6W080</accession>
<dbReference type="KEGG" id="goe:100905354"/>
<dbReference type="SMART" id="SM00233">
    <property type="entry name" value="PH"/>
    <property type="match status" value="1"/>
</dbReference>
<dbReference type="Gene3D" id="2.30.29.30">
    <property type="entry name" value="Pleckstrin-homology domain (PH domain)/Phosphotyrosine-binding domain (PTB)"/>
    <property type="match status" value="1"/>
</dbReference>
<dbReference type="PANTHER" id="PTHR45960:SF2">
    <property type="entry name" value="PROTEIN DAUGHTER OF SEVENLESS"/>
    <property type="match status" value="1"/>
</dbReference>
<dbReference type="GO" id="GO:0007165">
    <property type="term" value="P:signal transduction"/>
    <property type="evidence" value="ECO:0007669"/>
    <property type="project" value="TreeGrafter"/>
</dbReference>
<feature type="region of interest" description="Disordered" evidence="1">
    <location>
        <begin position="364"/>
        <end position="467"/>
    </location>
</feature>
<feature type="compositionally biased region" description="Low complexity" evidence="1">
    <location>
        <begin position="453"/>
        <end position="466"/>
    </location>
</feature>
<evidence type="ECO:0000256" key="1">
    <source>
        <dbReference type="SAM" id="MobiDB-lite"/>
    </source>
</evidence>
<sequence length="502" mass="54886">MGSVSVVHSGWLQKMPHATHTFSKCRRRWFVLRTKEDKYLLEYFNEPSSTKAKGSIDLSQCKGITPEGETRSKHFSFILKTSERQYNLSTDSFEDYKIWIGRICDAGGVPNPLPQAKRTPAPLKIPPQESGGSLSSGPRTADSKETSPYIPISECRTGTKWNPDRTSPDPNMDDMRRMEMNNNLAARPPAPTREVHQQFNYDVPRADVGAYSVPKPLESSTYSIPRSISVDQTYSTPKAPIPVDILAKSPPAPSGGVVPEIRTDHYLIPTNNGLVSQRLETLGADALAYDQVPAPVGVLDAPPRPPKPPGLRSDSIIDDGAYDIPVSQDGSAGRIYGNAREGAFIGDPVDLINTVPPAVNRTLKPRKQASEPITPPHSTATNPVPRRANTTGTTPPPVPTRNNAAQHFFPHDFRKPSGASGESSLPDEDGPALQYLDLGNGEPSTPSPRTPHSQSQQVPPSAAQLSLASTEYKEVDFVKTKALNEMRQSHKKNYRAQLEESH</sequence>
<gene>
    <name evidence="4" type="primary">LOC100905354</name>
</gene>
<dbReference type="AlphaFoldDB" id="A0AAJ6W080"/>
<name>A0AAJ6W080_9ACAR</name>
<keyword evidence="3" id="KW-1185">Reference proteome</keyword>
<evidence type="ECO:0000313" key="3">
    <source>
        <dbReference type="Proteomes" id="UP000694867"/>
    </source>
</evidence>
<dbReference type="GO" id="GO:0035591">
    <property type="term" value="F:signaling adaptor activity"/>
    <property type="evidence" value="ECO:0007669"/>
    <property type="project" value="TreeGrafter"/>
</dbReference>
<feature type="compositionally biased region" description="Basic and acidic residues" evidence="1">
    <location>
        <begin position="162"/>
        <end position="171"/>
    </location>
</feature>
<feature type="domain" description="PH" evidence="2">
    <location>
        <begin position="5"/>
        <end position="108"/>
    </location>
</feature>
<dbReference type="SUPFAM" id="SSF50729">
    <property type="entry name" value="PH domain-like"/>
    <property type="match status" value="1"/>
</dbReference>
<dbReference type="PROSITE" id="PS50003">
    <property type="entry name" value="PH_DOMAIN"/>
    <property type="match status" value="1"/>
</dbReference>
<dbReference type="RefSeq" id="XP_003747561.1">
    <property type="nucleotide sequence ID" value="XM_003747513.2"/>
</dbReference>
<dbReference type="InterPro" id="IPR001849">
    <property type="entry name" value="PH_domain"/>
</dbReference>
<protein>
    <submittedName>
        <fullName evidence="4">Uncharacterized protein LOC100905354</fullName>
    </submittedName>
</protein>
<reference evidence="4" key="1">
    <citation type="submission" date="2025-08" db="UniProtKB">
        <authorList>
            <consortium name="RefSeq"/>
        </authorList>
    </citation>
    <scope>IDENTIFICATION</scope>
</reference>
<feature type="region of interest" description="Disordered" evidence="1">
    <location>
        <begin position="111"/>
        <end position="171"/>
    </location>
</feature>
<dbReference type="Pfam" id="PF00169">
    <property type="entry name" value="PH"/>
    <property type="match status" value="1"/>
</dbReference>
<evidence type="ECO:0000313" key="4">
    <source>
        <dbReference type="RefSeq" id="XP_003747561.1"/>
    </source>
</evidence>
<dbReference type="PANTHER" id="PTHR45960">
    <property type="entry name" value="GRB2-ASSOCIATED-BINDING PROTEIN"/>
    <property type="match status" value="1"/>
</dbReference>
<dbReference type="GO" id="GO:0005737">
    <property type="term" value="C:cytoplasm"/>
    <property type="evidence" value="ECO:0007669"/>
    <property type="project" value="TreeGrafter"/>
</dbReference>
<dbReference type="InterPro" id="IPR011993">
    <property type="entry name" value="PH-like_dom_sf"/>
</dbReference>
<evidence type="ECO:0000259" key="2">
    <source>
        <dbReference type="PROSITE" id="PS50003"/>
    </source>
</evidence>
<dbReference type="GeneID" id="100905354"/>
<dbReference type="InterPro" id="IPR046355">
    <property type="entry name" value="Gab1-4-like"/>
</dbReference>
<proteinExistence type="predicted"/>
<dbReference type="Proteomes" id="UP000694867">
    <property type="component" value="Unplaced"/>
</dbReference>